<protein>
    <submittedName>
        <fullName evidence="1">25123_t:CDS:1</fullName>
    </submittedName>
</protein>
<dbReference type="AlphaFoldDB" id="A0A9N9JWN8"/>
<proteinExistence type="predicted"/>
<gene>
    <name evidence="1" type="ORF">DERYTH_LOCUS23380</name>
</gene>
<sequence length="82" mass="9450">LILKLPLSLILGIVIRGLRRCSWYQDLCQFKCFWVLSFQHSCEHRFAVHKVLFVSIVWALFSLQGPSAWSSLDKPWSGSSLV</sequence>
<evidence type="ECO:0000313" key="1">
    <source>
        <dbReference type="EMBL" id="CAG8801076.1"/>
    </source>
</evidence>
<name>A0A9N9JWN8_9GLOM</name>
<reference evidence="1" key="1">
    <citation type="submission" date="2021-06" db="EMBL/GenBank/DDBJ databases">
        <authorList>
            <person name="Kallberg Y."/>
            <person name="Tangrot J."/>
            <person name="Rosling A."/>
        </authorList>
    </citation>
    <scope>NUCLEOTIDE SEQUENCE</scope>
    <source>
        <strain evidence="1">MA453B</strain>
    </source>
</reference>
<dbReference type="Proteomes" id="UP000789405">
    <property type="component" value="Unassembled WGS sequence"/>
</dbReference>
<accession>A0A9N9JWN8</accession>
<keyword evidence="2" id="KW-1185">Reference proteome</keyword>
<comment type="caution">
    <text evidence="1">The sequence shown here is derived from an EMBL/GenBank/DDBJ whole genome shotgun (WGS) entry which is preliminary data.</text>
</comment>
<evidence type="ECO:0000313" key="2">
    <source>
        <dbReference type="Proteomes" id="UP000789405"/>
    </source>
</evidence>
<dbReference type="EMBL" id="CAJVPY010035461">
    <property type="protein sequence ID" value="CAG8801076.1"/>
    <property type="molecule type" value="Genomic_DNA"/>
</dbReference>
<organism evidence="1 2">
    <name type="scientific">Dentiscutata erythropus</name>
    <dbReference type="NCBI Taxonomy" id="1348616"/>
    <lineage>
        <taxon>Eukaryota</taxon>
        <taxon>Fungi</taxon>
        <taxon>Fungi incertae sedis</taxon>
        <taxon>Mucoromycota</taxon>
        <taxon>Glomeromycotina</taxon>
        <taxon>Glomeromycetes</taxon>
        <taxon>Diversisporales</taxon>
        <taxon>Gigasporaceae</taxon>
        <taxon>Dentiscutata</taxon>
    </lineage>
</organism>
<feature type="non-terminal residue" evidence="1">
    <location>
        <position position="1"/>
    </location>
</feature>